<dbReference type="Pfam" id="PF06760">
    <property type="entry name" value="DUF1221"/>
    <property type="match status" value="1"/>
</dbReference>
<dbReference type="STRING" id="59895.A0A103XI00"/>
<sequence>MNGRSYSWLLPLHSDFSNQDQTQSKANVSMSNINSSEFYSNRLPIRNHVGLSRIALRKGQKLASLPDSGDISLVFPAGNYGAIQADRRSCQKSEGNKDCVEFHIHNLLSCVPVVIEAIEMAGELSGWDPDEMQKRRLVYAMKYRKDCQDPKVFQWRFEKEYLVSQDLCKQIDSVWEEDRWVLLSQMIKRKNSSTKLGQQLIDIISTNFSESGPLDRKLKLLPCSILLNSKDYHTRRRLGSGREYKEIQWRGASFLLRQFHGDIEEINPEISRGFSLSHPNVMHFFCGFIDDEKKVFSRYGTHEPRSFELYQRDLRQPKTIPIFSFGSG</sequence>
<dbReference type="AlphaFoldDB" id="A0A103XI00"/>
<feature type="domain" description="DUF1221" evidence="1">
    <location>
        <begin position="95"/>
        <end position="229"/>
    </location>
</feature>
<organism evidence="2 3">
    <name type="scientific">Cynara cardunculus var. scolymus</name>
    <name type="common">Globe artichoke</name>
    <name type="synonym">Cynara scolymus</name>
    <dbReference type="NCBI Taxonomy" id="59895"/>
    <lineage>
        <taxon>Eukaryota</taxon>
        <taxon>Viridiplantae</taxon>
        <taxon>Streptophyta</taxon>
        <taxon>Embryophyta</taxon>
        <taxon>Tracheophyta</taxon>
        <taxon>Spermatophyta</taxon>
        <taxon>Magnoliopsida</taxon>
        <taxon>eudicotyledons</taxon>
        <taxon>Gunneridae</taxon>
        <taxon>Pentapetalae</taxon>
        <taxon>asterids</taxon>
        <taxon>campanulids</taxon>
        <taxon>Asterales</taxon>
        <taxon>Asteraceae</taxon>
        <taxon>Carduoideae</taxon>
        <taxon>Cardueae</taxon>
        <taxon>Carduinae</taxon>
        <taxon>Cynara</taxon>
    </lineage>
</organism>
<evidence type="ECO:0000313" key="2">
    <source>
        <dbReference type="EMBL" id="KVH91093.1"/>
    </source>
</evidence>
<accession>A0A103XI00</accession>
<evidence type="ECO:0000259" key="1">
    <source>
        <dbReference type="Pfam" id="PF06760"/>
    </source>
</evidence>
<dbReference type="EMBL" id="LEKV01005079">
    <property type="protein sequence ID" value="KVH91093.1"/>
    <property type="molecule type" value="Genomic_DNA"/>
</dbReference>
<dbReference type="Gramene" id="KVH91093">
    <property type="protein sequence ID" value="KVH91093"/>
    <property type="gene ID" value="Ccrd_006891"/>
</dbReference>
<dbReference type="InterPro" id="IPR010632">
    <property type="entry name" value="DUF1221"/>
</dbReference>
<keyword evidence="3" id="KW-1185">Reference proteome</keyword>
<gene>
    <name evidence="2" type="ORF">Ccrd_006891</name>
</gene>
<comment type="caution">
    <text evidence="2">The sequence shown here is derived from an EMBL/GenBank/DDBJ whole genome shotgun (WGS) entry which is preliminary data.</text>
</comment>
<proteinExistence type="predicted"/>
<reference evidence="2 3" key="1">
    <citation type="journal article" date="2016" name="Sci. Rep.">
        <title>The genome sequence of the outbreeding globe artichoke constructed de novo incorporating a phase-aware low-pass sequencing strategy of F1 progeny.</title>
        <authorList>
            <person name="Scaglione D."/>
            <person name="Reyes-Chin-Wo S."/>
            <person name="Acquadro A."/>
            <person name="Froenicke L."/>
            <person name="Portis E."/>
            <person name="Beitel C."/>
            <person name="Tirone M."/>
            <person name="Mauro R."/>
            <person name="Lo Monaco A."/>
            <person name="Mauromicale G."/>
            <person name="Faccioli P."/>
            <person name="Cattivelli L."/>
            <person name="Rieseberg L."/>
            <person name="Michelmore R."/>
            <person name="Lanteri S."/>
        </authorList>
    </citation>
    <scope>NUCLEOTIDE SEQUENCE [LARGE SCALE GENOMIC DNA]</scope>
    <source>
        <strain evidence="2">2C</strain>
    </source>
</reference>
<protein>
    <recommendedName>
        <fullName evidence="1">DUF1221 domain-containing protein</fullName>
    </recommendedName>
</protein>
<dbReference type="Proteomes" id="UP000243975">
    <property type="component" value="Unassembled WGS sequence"/>
</dbReference>
<name>A0A103XI00_CYNCS</name>
<evidence type="ECO:0000313" key="3">
    <source>
        <dbReference type="Proteomes" id="UP000243975"/>
    </source>
</evidence>